<feature type="region of interest" description="Disordered" evidence="6">
    <location>
        <begin position="19"/>
        <end position="92"/>
    </location>
</feature>
<dbReference type="PANTHER" id="PTHR16932">
    <property type="entry name" value="INTERFERON ALPHA-INDUCIBLE PROTEIN 27"/>
    <property type="match status" value="1"/>
</dbReference>
<protein>
    <submittedName>
        <fullName evidence="8">Uncharacterized protein</fullName>
    </submittedName>
</protein>
<evidence type="ECO:0000313" key="8">
    <source>
        <dbReference type="EMBL" id="RYO67455.1"/>
    </source>
</evidence>
<feature type="transmembrane region" description="Helical" evidence="7">
    <location>
        <begin position="181"/>
        <end position="205"/>
    </location>
</feature>
<dbReference type="Proteomes" id="UP000293823">
    <property type="component" value="Unassembled WGS sequence"/>
</dbReference>
<name>A0A4Q4SAY0_9PLEO</name>
<evidence type="ECO:0000256" key="6">
    <source>
        <dbReference type="SAM" id="MobiDB-lite"/>
    </source>
</evidence>
<dbReference type="OrthoDB" id="440424at2759"/>
<comment type="caution">
    <text evidence="8">The sequence shown here is derived from an EMBL/GenBank/DDBJ whole genome shotgun (WGS) entry which is preliminary data.</text>
</comment>
<keyword evidence="3 7" id="KW-0812">Transmembrane</keyword>
<dbReference type="Gene3D" id="6.10.110.10">
    <property type="match status" value="1"/>
</dbReference>
<evidence type="ECO:0000256" key="7">
    <source>
        <dbReference type="SAM" id="Phobius"/>
    </source>
</evidence>
<comment type="similarity">
    <text evidence="2">Belongs to the IFI6/IFI27 family.</text>
</comment>
<dbReference type="InterPro" id="IPR009311">
    <property type="entry name" value="IFI6/IFI27-like"/>
</dbReference>
<dbReference type="InterPro" id="IPR038213">
    <property type="entry name" value="IFI6/IFI27-like_sf"/>
</dbReference>
<feature type="compositionally biased region" description="Basic and acidic residues" evidence="6">
    <location>
        <begin position="81"/>
        <end position="92"/>
    </location>
</feature>
<evidence type="ECO:0000256" key="2">
    <source>
        <dbReference type="ARBA" id="ARBA00007262"/>
    </source>
</evidence>
<reference evidence="9" key="1">
    <citation type="journal article" date="2019" name="bioRxiv">
        <title>Genomics, evolutionary history and diagnostics of the Alternaria alternata species group including apple and Asian pear pathotypes.</title>
        <authorList>
            <person name="Armitage A.D."/>
            <person name="Cockerton H.M."/>
            <person name="Sreenivasaprasad S."/>
            <person name="Woodhall J.W."/>
            <person name="Lane C.R."/>
            <person name="Harrison R.J."/>
            <person name="Clarkson J.P."/>
        </authorList>
    </citation>
    <scope>NUCLEOTIDE SEQUENCE [LARGE SCALE GENOMIC DNA]</scope>
    <source>
        <strain evidence="9">RGR 97.0016</strain>
    </source>
</reference>
<feature type="compositionally biased region" description="Basic and acidic residues" evidence="6">
    <location>
        <begin position="33"/>
        <end position="47"/>
    </location>
</feature>
<feature type="transmembrane region" description="Helical" evidence="7">
    <location>
        <begin position="211"/>
        <end position="231"/>
    </location>
</feature>
<gene>
    <name evidence="8" type="ORF">AA0113_g4679</name>
</gene>
<evidence type="ECO:0000256" key="4">
    <source>
        <dbReference type="ARBA" id="ARBA00022989"/>
    </source>
</evidence>
<keyword evidence="9" id="KW-1185">Reference proteome</keyword>
<sequence length="299" mass="32068">MAHFILTPKWLGMLRAARTTTAREPTAPQQTETESKANDEEIEHDPTDYTSDSSEDRSSSNAEPEMPAGDNGEDGTTGHTLPRERHSPMRANDDIKVIWKHVADKATSLTTQAKDAVTEAVKKVKKLGFIGTAKAIGEWIKLHPWETALIVVPLVALIATATALSATGFGPAGIVAGSTAAIIQAGIGNVVAGSIFATCTSAMMGGYGAPIVFGRVWFGSTVFMASLAVAWKRSRGRSQRVIVRSRSDSPKTSAEEAKQAASDAVFWTMCAAAYVVYRVKSWYRGHGRGDSTVRKLKSE</sequence>
<dbReference type="GO" id="GO:0016020">
    <property type="term" value="C:membrane"/>
    <property type="evidence" value="ECO:0007669"/>
    <property type="project" value="UniProtKB-SubCell"/>
</dbReference>
<dbReference type="AlphaFoldDB" id="A0A4Q4SAY0"/>
<evidence type="ECO:0000256" key="1">
    <source>
        <dbReference type="ARBA" id="ARBA00004141"/>
    </source>
</evidence>
<feature type="transmembrane region" description="Helical" evidence="7">
    <location>
        <begin position="148"/>
        <end position="169"/>
    </location>
</feature>
<dbReference type="PANTHER" id="PTHR16932:SF18">
    <property type="entry name" value="INTERFERON, ALPHA-INDUCIBLE PROTEIN 27-LIKE 2"/>
    <property type="match status" value="1"/>
</dbReference>
<evidence type="ECO:0000313" key="9">
    <source>
        <dbReference type="Proteomes" id="UP000293823"/>
    </source>
</evidence>
<organism evidence="8 9">
    <name type="scientific">Alternaria arborescens</name>
    <dbReference type="NCBI Taxonomy" id="156630"/>
    <lineage>
        <taxon>Eukaryota</taxon>
        <taxon>Fungi</taxon>
        <taxon>Dikarya</taxon>
        <taxon>Ascomycota</taxon>
        <taxon>Pezizomycotina</taxon>
        <taxon>Dothideomycetes</taxon>
        <taxon>Pleosporomycetidae</taxon>
        <taxon>Pleosporales</taxon>
        <taxon>Pleosporineae</taxon>
        <taxon>Pleosporaceae</taxon>
        <taxon>Alternaria</taxon>
        <taxon>Alternaria sect. Alternaria</taxon>
    </lineage>
</organism>
<comment type="subcellular location">
    <subcellularLocation>
        <location evidence="1">Membrane</location>
        <topology evidence="1">Multi-pass membrane protein</topology>
    </subcellularLocation>
</comment>
<keyword evidence="5 7" id="KW-0472">Membrane</keyword>
<keyword evidence="4 7" id="KW-1133">Transmembrane helix</keyword>
<evidence type="ECO:0000256" key="3">
    <source>
        <dbReference type="ARBA" id="ARBA00022692"/>
    </source>
</evidence>
<dbReference type="EMBL" id="PEJP01000015">
    <property type="protein sequence ID" value="RYO67455.1"/>
    <property type="molecule type" value="Genomic_DNA"/>
</dbReference>
<evidence type="ECO:0000256" key="5">
    <source>
        <dbReference type="ARBA" id="ARBA00023136"/>
    </source>
</evidence>
<proteinExistence type="inferred from homology"/>
<accession>A0A4Q4SAY0</accession>